<feature type="domain" description="Rv2525c-like glycoside hydrolase-like" evidence="1">
    <location>
        <begin position="348"/>
        <end position="528"/>
    </location>
</feature>
<name>A0ABN3NKK0_9ACTN</name>
<dbReference type="InterPro" id="IPR015020">
    <property type="entry name" value="Rv2525c-like_Glyco_Hydro-like"/>
</dbReference>
<dbReference type="InterPro" id="IPR017853">
    <property type="entry name" value="GH"/>
</dbReference>
<dbReference type="SUPFAM" id="SSF51445">
    <property type="entry name" value="(Trans)glycosidases"/>
    <property type="match status" value="1"/>
</dbReference>
<dbReference type="EMBL" id="BAAARY010000010">
    <property type="protein sequence ID" value="GAA2524848.1"/>
    <property type="molecule type" value="Genomic_DNA"/>
</dbReference>
<protein>
    <submittedName>
        <fullName evidence="2">DUF1906 domain-containing protein</fullName>
    </submittedName>
</protein>
<gene>
    <name evidence="2" type="ORF">GCM10010201_24340</name>
</gene>
<evidence type="ECO:0000259" key="1">
    <source>
        <dbReference type="Pfam" id="PF08924"/>
    </source>
</evidence>
<organism evidence="2 3">
    <name type="scientific">Pilimelia columellifera subsp. columellifera</name>
    <dbReference type="NCBI Taxonomy" id="706583"/>
    <lineage>
        <taxon>Bacteria</taxon>
        <taxon>Bacillati</taxon>
        <taxon>Actinomycetota</taxon>
        <taxon>Actinomycetes</taxon>
        <taxon>Micromonosporales</taxon>
        <taxon>Micromonosporaceae</taxon>
        <taxon>Pilimelia</taxon>
    </lineage>
</organism>
<dbReference type="Gene3D" id="3.20.20.80">
    <property type="entry name" value="Glycosidases"/>
    <property type="match status" value="1"/>
</dbReference>
<reference evidence="2 3" key="1">
    <citation type="journal article" date="2019" name="Int. J. Syst. Evol. Microbiol.">
        <title>The Global Catalogue of Microorganisms (GCM) 10K type strain sequencing project: providing services to taxonomists for standard genome sequencing and annotation.</title>
        <authorList>
            <consortium name="The Broad Institute Genomics Platform"/>
            <consortium name="The Broad Institute Genome Sequencing Center for Infectious Disease"/>
            <person name="Wu L."/>
            <person name="Ma J."/>
        </authorList>
    </citation>
    <scope>NUCLEOTIDE SEQUENCE [LARGE SCALE GENOMIC DNA]</scope>
    <source>
        <strain evidence="2 3">JCM 3367</strain>
    </source>
</reference>
<accession>A0ABN3NKK0</accession>
<dbReference type="PROSITE" id="PS51318">
    <property type="entry name" value="TAT"/>
    <property type="match status" value="1"/>
</dbReference>
<proteinExistence type="predicted"/>
<dbReference type="InterPro" id="IPR006311">
    <property type="entry name" value="TAT_signal"/>
</dbReference>
<keyword evidence="3" id="KW-1185">Reference proteome</keyword>
<dbReference type="Proteomes" id="UP001499978">
    <property type="component" value="Unassembled WGS sequence"/>
</dbReference>
<dbReference type="Pfam" id="PF08924">
    <property type="entry name" value="Rv2525c_GlyHyd-like"/>
    <property type="match status" value="1"/>
</dbReference>
<comment type="caution">
    <text evidence="2">The sequence shown here is derived from an EMBL/GenBank/DDBJ whole genome shotgun (WGS) entry which is preliminary data.</text>
</comment>
<sequence length="546" mass="57321">MSYETVRIGRRALFGLAGAVAGVALIGRAEAAPGLPPRLFDDMVLRAQRWVNATYGNRPKWKPAPEDGRTGTDTVTALVRALQHEVGMDPSVVNGAFGPATLSLVTEKIGQVAAGKPANIIKIAQSGLYCKGYPGDQIGGVWGAETQRSVSGLRRDMGLTDGRGTLTPNELRGLLTMDAYQLLPGGVAAVRRAQQWLNQRYASQPAWFAMGPADGLVTRQSLARLVSAVQWELGITSPTGEVGPATLAGLRKRTPITVGDADAGGAPFVQLLHAALIFNRNEAPWSSTFSAASAAQVRKFQTFVGLLPANGAGDGYTWASLLIANGDPSRPANAADCSTPLTPARAATLRAAGATVVGRYLTNVGNFNKKLQPGELATVFAAGLRVFPIYQTSADTASYFTAAQGRADVQAAIAAARGYGFRNDTIIYFAVDYDAYPADIASGVLPYFTALKATMDAAGSPYRVGAYGVRNVCIQLEAAGLAVTSFVADIAHGYDGNLGYPLPSNWAFDQFATVTLGVDDARIEFDKNVASGRDPGQASVEQVAAT</sequence>
<evidence type="ECO:0000313" key="2">
    <source>
        <dbReference type="EMBL" id="GAA2524848.1"/>
    </source>
</evidence>
<dbReference type="RefSeq" id="WP_344172369.1">
    <property type="nucleotide sequence ID" value="NZ_BAAARY010000010.1"/>
</dbReference>
<evidence type="ECO:0000313" key="3">
    <source>
        <dbReference type="Proteomes" id="UP001499978"/>
    </source>
</evidence>
<dbReference type="CDD" id="cd06418">
    <property type="entry name" value="GH25_BacA-like"/>
    <property type="match status" value="1"/>
</dbReference>